<dbReference type="Gene3D" id="1.20.58.60">
    <property type="match status" value="1"/>
</dbReference>
<gene>
    <name evidence="3" type="ORF">RR42_s3428</name>
</gene>
<sequence>MKSIFDIRVQKLFLVTLILKVGSSFLGWKLRDPWILGFTVPLLIMGAYIALGYFRRENDLTDEKFADTCYYLGFIFTITSIIFSLFDLPNIGTRIQDIAVRFGAAMVSTVLGLGVRVYLVSFKKDVADAIKDAEDAVLDATRKFTEQLTIALERLRDFESQVDTAAKASVERVNMQVENLSKNHAEKLTAFFADLTTRNQNAFMQALGGVKAASQRLSDSVDGYSQGMRANLASIEAKVGAFTDAVTDRLKTTTFPDDYFAQHLSDPLAQLKASSTALAGGIKASFHEVNESTVVLSAALKKLKDKAGATEGSLETVLKLTQQQQAVLDTAQGQLTALEQLGATLIKFDETLASTLAGVAASNNATNELSARVAGVISDGAETRRAVESGLSGVIEKLHTQAQATQSVAAKIEANATATRAAAETISSKLASNTIAAETASTNLVAAAEASQSVVGKLESVAVADLKAVQTLSTLGQHATTAVGRVDQAVEQLQSMVRQLTSLDTALRAQSSELRDVVSRIQEVKVAVETPAPSTVGSPFQHTPALLSALSLPSPAVPYSASAGQAIAQPQVPVNGASAYLAASAPSAVGSVRPNGPDFGAEGAISASTQSFPPKASGT</sequence>
<dbReference type="KEGG" id="cbw:RR42_s3428"/>
<reference evidence="3 4" key="1">
    <citation type="journal article" date="2015" name="Genome Announc.">
        <title>Complete Genome Sequence of Cupriavidus basilensis 4G11, Isolated from the Oak Ridge Field Research Center Site.</title>
        <authorList>
            <person name="Ray J."/>
            <person name="Waters R.J."/>
            <person name="Skerker J.M."/>
            <person name="Kuehl J.V."/>
            <person name="Price M.N."/>
            <person name="Huang J."/>
            <person name="Chakraborty R."/>
            <person name="Arkin A.P."/>
            <person name="Deutschbauer A."/>
        </authorList>
    </citation>
    <scope>NUCLEOTIDE SEQUENCE [LARGE SCALE GENOMIC DNA]</scope>
    <source>
        <strain evidence="3">4G11</strain>
    </source>
</reference>
<evidence type="ECO:0000313" key="3">
    <source>
        <dbReference type="EMBL" id="AJG25004.1"/>
    </source>
</evidence>
<dbReference type="OrthoDB" id="9122612at2"/>
<name>A0A0C4YSU3_9BURK</name>
<proteinExistence type="predicted"/>
<organism evidence="3 4">
    <name type="scientific">Cupriavidus basilensis</name>
    <dbReference type="NCBI Taxonomy" id="68895"/>
    <lineage>
        <taxon>Bacteria</taxon>
        <taxon>Pseudomonadati</taxon>
        <taxon>Pseudomonadota</taxon>
        <taxon>Betaproteobacteria</taxon>
        <taxon>Burkholderiales</taxon>
        <taxon>Burkholderiaceae</taxon>
        <taxon>Cupriavidus</taxon>
    </lineage>
</organism>
<evidence type="ECO:0000313" key="4">
    <source>
        <dbReference type="Proteomes" id="UP000031843"/>
    </source>
</evidence>
<dbReference type="RefSeq" id="WP_052495219.1">
    <property type="nucleotide sequence ID" value="NZ_CP010537.1"/>
</dbReference>
<feature type="transmembrane region" description="Helical" evidence="2">
    <location>
        <begin position="34"/>
        <end position="53"/>
    </location>
</feature>
<dbReference type="EMBL" id="CP010537">
    <property type="protein sequence ID" value="AJG25004.1"/>
    <property type="molecule type" value="Genomic_DNA"/>
</dbReference>
<protein>
    <submittedName>
        <fullName evidence="3">Methyl-accepting chemotaxis protein, putative</fullName>
    </submittedName>
</protein>
<feature type="transmembrane region" description="Helical" evidence="2">
    <location>
        <begin position="98"/>
        <end position="119"/>
    </location>
</feature>
<keyword evidence="2" id="KW-1133">Transmembrane helix</keyword>
<feature type="transmembrane region" description="Helical" evidence="2">
    <location>
        <begin position="65"/>
        <end position="86"/>
    </location>
</feature>
<feature type="compositionally biased region" description="Polar residues" evidence="1">
    <location>
        <begin position="606"/>
        <end position="619"/>
    </location>
</feature>
<dbReference type="AlphaFoldDB" id="A0A0C4YSU3"/>
<evidence type="ECO:0000256" key="2">
    <source>
        <dbReference type="SAM" id="Phobius"/>
    </source>
</evidence>
<evidence type="ECO:0000256" key="1">
    <source>
        <dbReference type="SAM" id="MobiDB-lite"/>
    </source>
</evidence>
<keyword evidence="2" id="KW-0472">Membrane</keyword>
<feature type="region of interest" description="Disordered" evidence="1">
    <location>
        <begin position="593"/>
        <end position="619"/>
    </location>
</feature>
<dbReference type="Proteomes" id="UP000031843">
    <property type="component" value="Chromosome secondary"/>
</dbReference>
<accession>A0A0C4YSU3</accession>
<keyword evidence="2" id="KW-0812">Transmembrane</keyword>
<keyword evidence="4" id="KW-1185">Reference proteome</keyword>
<dbReference type="STRING" id="68895.RR42_s3428"/>